<protein>
    <submittedName>
        <fullName evidence="2">Uncharacterized protein</fullName>
    </submittedName>
</protein>
<name>A0AA36AT32_OCTVU</name>
<evidence type="ECO:0000313" key="2">
    <source>
        <dbReference type="EMBL" id="CAI9721816.1"/>
    </source>
</evidence>
<evidence type="ECO:0000313" key="3">
    <source>
        <dbReference type="Proteomes" id="UP001162480"/>
    </source>
</evidence>
<organism evidence="2 3">
    <name type="scientific">Octopus vulgaris</name>
    <name type="common">Common octopus</name>
    <dbReference type="NCBI Taxonomy" id="6645"/>
    <lineage>
        <taxon>Eukaryota</taxon>
        <taxon>Metazoa</taxon>
        <taxon>Spiralia</taxon>
        <taxon>Lophotrochozoa</taxon>
        <taxon>Mollusca</taxon>
        <taxon>Cephalopoda</taxon>
        <taxon>Coleoidea</taxon>
        <taxon>Octopodiformes</taxon>
        <taxon>Octopoda</taxon>
        <taxon>Incirrata</taxon>
        <taxon>Octopodidae</taxon>
        <taxon>Octopus</taxon>
    </lineage>
</organism>
<keyword evidence="3" id="KW-1185">Reference proteome</keyword>
<gene>
    <name evidence="2" type="ORF">OCTVUL_1B005544</name>
</gene>
<dbReference type="AlphaFoldDB" id="A0AA36AT32"/>
<dbReference type="EMBL" id="OX597817">
    <property type="protein sequence ID" value="CAI9721816.1"/>
    <property type="molecule type" value="Genomic_DNA"/>
</dbReference>
<keyword evidence="1" id="KW-0472">Membrane</keyword>
<proteinExistence type="predicted"/>
<feature type="transmembrane region" description="Helical" evidence="1">
    <location>
        <begin position="21"/>
        <end position="38"/>
    </location>
</feature>
<dbReference type="Proteomes" id="UP001162480">
    <property type="component" value="Chromosome 4"/>
</dbReference>
<keyword evidence="1" id="KW-0812">Transmembrane</keyword>
<accession>A0AA36AT32</accession>
<sequence>MISASKLRDSLAKFHQKLGTPLILVGVMFVMMTVTYFHQTSRISELEKRAIPQRESKSSLQILLGHNIL</sequence>
<reference evidence="2" key="1">
    <citation type="submission" date="2023-08" db="EMBL/GenBank/DDBJ databases">
        <authorList>
            <person name="Alioto T."/>
            <person name="Alioto T."/>
            <person name="Gomez Garrido J."/>
        </authorList>
    </citation>
    <scope>NUCLEOTIDE SEQUENCE</scope>
</reference>
<evidence type="ECO:0000256" key="1">
    <source>
        <dbReference type="SAM" id="Phobius"/>
    </source>
</evidence>
<keyword evidence="1" id="KW-1133">Transmembrane helix</keyword>